<proteinExistence type="predicted"/>
<evidence type="ECO:0000313" key="5">
    <source>
        <dbReference type="Proteomes" id="UP001604335"/>
    </source>
</evidence>
<dbReference type="Pfam" id="PF12419">
    <property type="entry name" value="DUF3670"/>
    <property type="match status" value="1"/>
</dbReference>
<dbReference type="InterPro" id="IPR001650">
    <property type="entry name" value="Helicase_C-like"/>
</dbReference>
<dbReference type="EMBL" id="JAZAQF010000050">
    <property type="protein sequence ID" value="MFG3817707.1"/>
    <property type="molecule type" value="Genomic_DNA"/>
</dbReference>
<dbReference type="CDD" id="cd18012">
    <property type="entry name" value="DEXQc_arch_SWI2_SNF2"/>
    <property type="match status" value="1"/>
</dbReference>
<keyword evidence="5" id="KW-1185">Reference proteome</keyword>
<dbReference type="SMART" id="SM00487">
    <property type="entry name" value="DEXDc"/>
    <property type="match status" value="1"/>
</dbReference>
<dbReference type="GO" id="GO:0016787">
    <property type="term" value="F:hydrolase activity"/>
    <property type="evidence" value="ECO:0007669"/>
    <property type="project" value="UniProtKB-KW"/>
</dbReference>
<dbReference type="InterPro" id="IPR000330">
    <property type="entry name" value="SNF2_N"/>
</dbReference>
<dbReference type="InterPro" id="IPR049730">
    <property type="entry name" value="SNF2/RAD54-like_C"/>
</dbReference>
<dbReference type="Pfam" id="PF00271">
    <property type="entry name" value="Helicase_C"/>
    <property type="match status" value="1"/>
</dbReference>
<evidence type="ECO:0000313" key="4">
    <source>
        <dbReference type="EMBL" id="MFG3817707.1"/>
    </source>
</evidence>
<dbReference type="PANTHER" id="PTHR10799">
    <property type="entry name" value="SNF2/RAD54 HELICASE FAMILY"/>
    <property type="match status" value="1"/>
</dbReference>
<name>A0ABW7C965_9CYAN</name>
<dbReference type="PROSITE" id="PS51194">
    <property type="entry name" value="HELICASE_CTER"/>
    <property type="match status" value="1"/>
</dbReference>
<keyword evidence="1 4" id="KW-0378">Hydrolase</keyword>
<evidence type="ECO:0000256" key="1">
    <source>
        <dbReference type="ARBA" id="ARBA00022801"/>
    </source>
</evidence>
<dbReference type="CDD" id="cd18793">
    <property type="entry name" value="SF2_C_SNF"/>
    <property type="match status" value="1"/>
</dbReference>
<dbReference type="InterPro" id="IPR038718">
    <property type="entry name" value="SNF2-like_sf"/>
</dbReference>
<protein>
    <submittedName>
        <fullName evidence="4">DEAD/DEAH box helicase</fullName>
        <ecNumber evidence="4">3.6.4.-</ecNumber>
    </submittedName>
</protein>
<feature type="domain" description="Helicase ATP-binding" evidence="2">
    <location>
        <begin position="619"/>
        <end position="795"/>
    </location>
</feature>
<evidence type="ECO:0000259" key="3">
    <source>
        <dbReference type="PROSITE" id="PS51194"/>
    </source>
</evidence>
<dbReference type="SMART" id="SM00490">
    <property type="entry name" value="HELICc"/>
    <property type="match status" value="1"/>
</dbReference>
<dbReference type="Pfam" id="PF00176">
    <property type="entry name" value="SNF2-rel_dom"/>
    <property type="match status" value="1"/>
</dbReference>
<dbReference type="PROSITE" id="PS51192">
    <property type="entry name" value="HELICASE_ATP_BIND_1"/>
    <property type="match status" value="1"/>
</dbReference>
<dbReference type="Proteomes" id="UP001604335">
    <property type="component" value="Unassembled WGS sequence"/>
</dbReference>
<keyword evidence="4" id="KW-0347">Helicase</keyword>
<accession>A0ABW7C965</accession>
<dbReference type="InterPro" id="IPR014001">
    <property type="entry name" value="Helicase_ATP-bd"/>
</dbReference>
<dbReference type="GO" id="GO:0004386">
    <property type="term" value="F:helicase activity"/>
    <property type="evidence" value="ECO:0007669"/>
    <property type="project" value="UniProtKB-KW"/>
</dbReference>
<comment type="caution">
    <text evidence="4">The sequence shown here is derived from an EMBL/GenBank/DDBJ whole genome shotgun (WGS) entry which is preliminary data.</text>
</comment>
<evidence type="ECO:0000259" key="2">
    <source>
        <dbReference type="PROSITE" id="PS51192"/>
    </source>
</evidence>
<dbReference type="SUPFAM" id="SSF52540">
    <property type="entry name" value="P-loop containing nucleoside triphosphate hydrolases"/>
    <property type="match status" value="2"/>
</dbReference>
<dbReference type="Gene3D" id="3.40.50.300">
    <property type="entry name" value="P-loop containing nucleotide triphosphate hydrolases"/>
    <property type="match status" value="1"/>
</dbReference>
<dbReference type="RefSeq" id="WP_393012221.1">
    <property type="nucleotide sequence ID" value="NZ_JAZAQF010000050.1"/>
</dbReference>
<dbReference type="InterPro" id="IPR027417">
    <property type="entry name" value="P-loop_NTPase"/>
</dbReference>
<sequence length="1106" mass="122517">MAVLHGSWQLGEQALFLWAEAWKPTVGKPPTQWQVPDHPRSLSAKELKAWLPTLVESGCLKPGAIERLKDWSAKWRAIGLPTLRGNGTPLLAGATVEPEQFDRLEINLWWVEGLWVPAALVPDLLQGLPLAADETPIAGDLRFWSHVARWGLDLVARAKAVPTLAPTAEGVARSRWQPLLEGAVDRSRLEHFTQQMPSSCRFFQTLERPVEQRATASNARSLRGSSGPVRITTFQPISMQLPAVPAALLSDFLGEMVDARLRATAATLPLPGERRVGGRGAARGGLTTAIGLPPVARDWLSALGQANGTCQSALAELVPLARSLQTWLTPLAIDPATIAGFCAAFRLHPPQPSADRWYLEYGLQSIDQAGVWIPAQQVWRFPVERLQSGDRVVNRPQETLLRGLGLAARLFPALEATLDLPMPSGCELSAVEAYQFVRLYAQRFQDNGLGALLPASLRNQTSYRLGVRLLAGDPLTTDRPNLGLRNLLNFRWELSLGDRALSAQDFETLLAKTDLDTMPLVEIGGEWVELRPHEVRAARDFLAKRQGNLNLTLDEALRITTGENATIDKLPVVQFESSGTVAELMNALGDRAAIEPVITPPKFQGQLRPYQERGVAWLSFLERWGLGACLADDMGLGKTPSTIAFLLHLRDRAALVGPVLLVCPTSVLGNWQRELAKFAPDLRVLLHHGDRRLKGKALARAAEDLDVVLISYSLVFRDEMTLQAVPWCGIVLDEAQNIKNAESKQSQAVKRLAAVADDDSSEEPRPVPFRIALTGTPVENRLAELWSIMDFLNPGYLGTQTFFQRRFATPIERFGDGASLQTLRSLVQPFILRRLKTDKTIIQDLPEKQEFNLFCGLSASQAERYQALVDEALAAIESSDGIQRRGQILALLVKLKQVCNYPALVGGEGEPEPSDRAPKLVPTESPKLQRLGEMLEEVVAEGDRALIFTQFARWGHWMHAYLQQHLGRDVLFLHGGTPQKQRDTMVERFQNDPQSPPIFILSLKAGGTGLNLTRANHVFHFDRWWNPAVENQATDRAFRIGQTRNVQVHKFICTGTLEEKIHDLLESKKVLAEQIVGTGETWLGDLDTDALRDLLLLDRAAIIEDR</sequence>
<dbReference type="Gene3D" id="3.40.50.10810">
    <property type="entry name" value="Tandem AAA-ATPase domain"/>
    <property type="match status" value="1"/>
</dbReference>
<keyword evidence="4" id="KW-0067">ATP-binding</keyword>
<dbReference type="InterPro" id="IPR022138">
    <property type="entry name" value="DUF3670"/>
</dbReference>
<feature type="domain" description="Helicase C-terminal" evidence="3">
    <location>
        <begin position="927"/>
        <end position="1087"/>
    </location>
</feature>
<organism evidence="4 5">
    <name type="scientific">Limnothrix redekei LRLZ20PSL1</name>
    <dbReference type="NCBI Taxonomy" id="3112953"/>
    <lineage>
        <taxon>Bacteria</taxon>
        <taxon>Bacillati</taxon>
        <taxon>Cyanobacteriota</taxon>
        <taxon>Cyanophyceae</taxon>
        <taxon>Pseudanabaenales</taxon>
        <taxon>Pseudanabaenaceae</taxon>
        <taxon>Limnothrix</taxon>
    </lineage>
</organism>
<reference evidence="5" key="1">
    <citation type="journal article" date="2024" name="Algal Res.">
        <title>Biochemical, toxicological and genomic investigation of a high-biomass producing Limnothrix strain isolated from Italian shallow drinking water reservoir.</title>
        <authorList>
            <person name="Simonazzi M."/>
            <person name="Shishido T.K."/>
            <person name="Delbaje E."/>
            <person name="Wahlsten M."/>
            <person name="Fewer D.P."/>
            <person name="Sivonen K."/>
            <person name="Pezzolesi L."/>
            <person name="Pistocchi R."/>
        </authorList>
    </citation>
    <scope>NUCLEOTIDE SEQUENCE [LARGE SCALE GENOMIC DNA]</scope>
    <source>
        <strain evidence="5">LRLZ20PSL1</strain>
    </source>
</reference>
<gene>
    <name evidence="4" type="ORF">VPK24_08655</name>
</gene>
<keyword evidence="4" id="KW-0547">Nucleotide-binding</keyword>
<dbReference type="EC" id="3.6.4.-" evidence="4"/>